<keyword evidence="2" id="KW-1185">Reference proteome</keyword>
<dbReference type="HOGENOM" id="CLU_3089361_0_0_1"/>
<dbReference type="KEGG" id="dpx:DAPPUDRAFT_251768"/>
<dbReference type="InParanoid" id="E9H134"/>
<protein>
    <submittedName>
        <fullName evidence="1">Uncharacterized protein</fullName>
    </submittedName>
</protein>
<evidence type="ECO:0000313" key="1">
    <source>
        <dbReference type="EMBL" id="EFX74559.1"/>
    </source>
</evidence>
<dbReference type="Proteomes" id="UP000000305">
    <property type="component" value="Unassembled WGS sequence"/>
</dbReference>
<proteinExistence type="predicted"/>
<evidence type="ECO:0000313" key="2">
    <source>
        <dbReference type="Proteomes" id="UP000000305"/>
    </source>
</evidence>
<sequence length="52" mass="5669">MCEDTIAVNPDPSRCFLRAVTPVTNAEFVEVGLVVPPTTTATAFIKNEKMSR</sequence>
<dbReference type="EMBL" id="GL732582">
    <property type="protein sequence ID" value="EFX74559.1"/>
    <property type="molecule type" value="Genomic_DNA"/>
</dbReference>
<organism evidence="1 2">
    <name type="scientific">Daphnia pulex</name>
    <name type="common">Water flea</name>
    <dbReference type="NCBI Taxonomy" id="6669"/>
    <lineage>
        <taxon>Eukaryota</taxon>
        <taxon>Metazoa</taxon>
        <taxon>Ecdysozoa</taxon>
        <taxon>Arthropoda</taxon>
        <taxon>Crustacea</taxon>
        <taxon>Branchiopoda</taxon>
        <taxon>Diplostraca</taxon>
        <taxon>Cladocera</taxon>
        <taxon>Anomopoda</taxon>
        <taxon>Daphniidae</taxon>
        <taxon>Daphnia</taxon>
    </lineage>
</organism>
<gene>
    <name evidence="1" type="ORF">DAPPUDRAFT_251768</name>
</gene>
<accession>E9H134</accession>
<name>E9H134_DAPPU</name>
<reference evidence="1 2" key="1">
    <citation type="journal article" date="2011" name="Science">
        <title>The ecoresponsive genome of Daphnia pulex.</title>
        <authorList>
            <person name="Colbourne J.K."/>
            <person name="Pfrender M.E."/>
            <person name="Gilbert D."/>
            <person name="Thomas W.K."/>
            <person name="Tucker A."/>
            <person name="Oakley T.H."/>
            <person name="Tokishita S."/>
            <person name="Aerts A."/>
            <person name="Arnold G.J."/>
            <person name="Basu M.K."/>
            <person name="Bauer D.J."/>
            <person name="Caceres C.E."/>
            <person name="Carmel L."/>
            <person name="Casola C."/>
            <person name="Choi J.H."/>
            <person name="Detter J.C."/>
            <person name="Dong Q."/>
            <person name="Dusheyko S."/>
            <person name="Eads B.D."/>
            <person name="Frohlich T."/>
            <person name="Geiler-Samerotte K.A."/>
            <person name="Gerlach D."/>
            <person name="Hatcher P."/>
            <person name="Jogdeo S."/>
            <person name="Krijgsveld J."/>
            <person name="Kriventseva E.V."/>
            <person name="Kultz D."/>
            <person name="Laforsch C."/>
            <person name="Lindquist E."/>
            <person name="Lopez J."/>
            <person name="Manak J.R."/>
            <person name="Muller J."/>
            <person name="Pangilinan J."/>
            <person name="Patwardhan R.P."/>
            <person name="Pitluck S."/>
            <person name="Pritham E.J."/>
            <person name="Rechtsteiner A."/>
            <person name="Rho M."/>
            <person name="Rogozin I.B."/>
            <person name="Sakarya O."/>
            <person name="Salamov A."/>
            <person name="Schaack S."/>
            <person name="Shapiro H."/>
            <person name="Shiga Y."/>
            <person name="Skalitzky C."/>
            <person name="Smith Z."/>
            <person name="Souvorov A."/>
            <person name="Sung W."/>
            <person name="Tang Z."/>
            <person name="Tsuchiya D."/>
            <person name="Tu H."/>
            <person name="Vos H."/>
            <person name="Wang M."/>
            <person name="Wolf Y.I."/>
            <person name="Yamagata H."/>
            <person name="Yamada T."/>
            <person name="Ye Y."/>
            <person name="Shaw J.R."/>
            <person name="Andrews J."/>
            <person name="Crease T.J."/>
            <person name="Tang H."/>
            <person name="Lucas S.M."/>
            <person name="Robertson H.M."/>
            <person name="Bork P."/>
            <person name="Koonin E.V."/>
            <person name="Zdobnov E.M."/>
            <person name="Grigoriev I.V."/>
            <person name="Lynch M."/>
            <person name="Boore J.L."/>
        </authorList>
    </citation>
    <scope>NUCLEOTIDE SEQUENCE [LARGE SCALE GENOMIC DNA]</scope>
</reference>
<dbReference type="AlphaFoldDB" id="E9H134"/>